<comment type="caution">
    <text evidence="1">The sequence shown here is derived from an EMBL/GenBank/DDBJ whole genome shotgun (WGS) entry which is preliminary data.</text>
</comment>
<organism evidence="1 2">
    <name type="scientific">Pseudomonas gingeri</name>
    <dbReference type="NCBI Taxonomy" id="117681"/>
    <lineage>
        <taxon>Bacteria</taxon>
        <taxon>Pseudomonadati</taxon>
        <taxon>Pseudomonadota</taxon>
        <taxon>Gammaproteobacteria</taxon>
        <taxon>Pseudomonadales</taxon>
        <taxon>Pseudomonadaceae</taxon>
        <taxon>Pseudomonas</taxon>
    </lineage>
</organism>
<accession>A0A7Y7Y7S6</accession>
<evidence type="ECO:0000313" key="1">
    <source>
        <dbReference type="EMBL" id="NWC31268.1"/>
    </source>
</evidence>
<dbReference type="EMBL" id="JACAQD010000005">
    <property type="protein sequence ID" value="NWC31268.1"/>
    <property type="molecule type" value="Genomic_DNA"/>
</dbReference>
<dbReference type="RefSeq" id="WP_177062750.1">
    <property type="nucleotide sequence ID" value="NZ_JACAPS010000050.1"/>
</dbReference>
<gene>
    <name evidence="1" type="ORF">HX876_02605</name>
</gene>
<dbReference type="AlphaFoldDB" id="A0A7Y7Y7S6"/>
<proteinExistence type="predicted"/>
<reference evidence="1 2" key="1">
    <citation type="submission" date="2020-04" db="EMBL/GenBank/DDBJ databases">
        <title>Molecular characterization of pseudomonads from Agaricus bisporus reveal novel blotch 2 pathogens in Western Europe.</title>
        <authorList>
            <person name="Taparia T."/>
            <person name="Krijger M."/>
            <person name="Haynes E."/>
            <person name="Elpinstone J.G."/>
            <person name="Noble R."/>
            <person name="Van Der Wolf J."/>
        </authorList>
    </citation>
    <scope>NUCLEOTIDE SEQUENCE [LARGE SCALE GENOMIC DNA]</scope>
    <source>
        <strain evidence="1 2">IPO3737</strain>
    </source>
</reference>
<evidence type="ECO:0000313" key="2">
    <source>
        <dbReference type="Proteomes" id="UP000520592"/>
    </source>
</evidence>
<sequence length="618" mass="68957">MSAQAKLFEMNEDRHKVACPFYGEKDYAFTFEFTAVNAVWQAHDADSASLVAKPNIWMGEDKEDHHVLEQRQDAADERVFSYRLGRSFTLVCLNDQLYLMLRVWEENQEGEVLSASRRNRSAVKVATRMVSGKAEALLLSHEDPCVIKLETRNGLSTVKVWNTRKTGDAPYTLGDFGDAFRDFFSGFSEFQFNTIPVDIKNGRHSLRLKRAAAWVGNPLPEGEENFRDYLEEKARQLKCFGYRQLPLEQLSAYYPLQKNRWETLGSDPLCSVENAHFTIESTQGLCFDALRNKCSLSLTPSAGHGASGSFMLNLLLKDAGVSEVQTMTSLIDAWNKSEAVFSRRKHGLDFKRIVEEVERFDPAEPFVPGAHYKDRALVDTIRTSTLANRFAHFVGQLEVSDFVVEGQLKATMSQLQLKLNEDKKTLYTRRADIGVLTCRTSAPASSTVFAIQILRRMQVDSANGELSYEEQMVFTDGQGNDHGAIGLNGFPCFLLLSLSDDRKAFNLFVARADSDLSTALDASLTHAVSHATGQAESQKNQTIDEVILTLGVGSGGDEGPMISLKDLSLWSGALWQREGLLTAGNKIDKDYNAKTLAHLSFSGSLETLVAQYKRSLKV</sequence>
<name>A0A7Y7Y7S6_9PSED</name>
<protein>
    <submittedName>
        <fullName evidence="1">Uncharacterized protein</fullName>
    </submittedName>
</protein>
<dbReference type="Proteomes" id="UP000520592">
    <property type="component" value="Unassembled WGS sequence"/>
</dbReference>